<accession>A0ABS5LBD9</accession>
<protein>
    <submittedName>
        <fullName evidence="2">Cobalamin-dependent protein</fullName>
    </submittedName>
</protein>
<dbReference type="RefSeq" id="WP_211556681.1">
    <property type="nucleotide sequence ID" value="NZ_JAGVRK010000001.1"/>
</dbReference>
<evidence type="ECO:0000313" key="2">
    <source>
        <dbReference type="EMBL" id="MBS2968034.1"/>
    </source>
</evidence>
<proteinExistence type="predicted"/>
<dbReference type="PROSITE" id="PS51332">
    <property type="entry name" value="B12_BINDING"/>
    <property type="match status" value="1"/>
</dbReference>
<dbReference type="SUPFAM" id="SSF52242">
    <property type="entry name" value="Cobalamin (vitamin B12)-binding domain"/>
    <property type="match status" value="1"/>
</dbReference>
<reference evidence="2 3" key="1">
    <citation type="submission" date="2021-04" db="EMBL/GenBank/DDBJ databases">
        <title>Metabacillus sp. strain KIGAM252 whole genome sequence.</title>
        <authorList>
            <person name="Seo M.-J."/>
            <person name="Cho E.-S."/>
            <person name="Hwang C.Y."/>
            <person name="Yoon D.J."/>
        </authorList>
    </citation>
    <scope>NUCLEOTIDE SEQUENCE [LARGE SCALE GENOMIC DNA]</scope>
    <source>
        <strain evidence="2 3">KIGAM252</strain>
    </source>
</reference>
<comment type="caution">
    <text evidence="2">The sequence shown here is derived from an EMBL/GenBank/DDBJ whole genome shotgun (WGS) entry which is preliminary data.</text>
</comment>
<dbReference type="Gene3D" id="3.40.50.280">
    <property type="entry name" value="Cobalamin-binding domain"/>
    <property type="match status" value="1"/>
</dbReference>
<gene>
    <name evidence="2" type="ORF">J9317_04595</name>
</gene>
<dbReference type="InterPro" id="IPR036594">
    <property type="entry name" value="Meth_synthase_dom"/>
</dbReference>
<dbReference type="EMBL" id="JAGVRK010000001">
    <property type="protein sequence ID" value="MBS2968034.1"/>
    <property type="molecule type" value="Genomic_DNA"/>
</dbReference>
<sequence length="222" mass="25134">MNFQVEELSKLLLNGKIMKAWAYLESVANGKDSKVFYDALKETMYYVGDLWEENVISVADEHIASHVCKNLLAYKCFHSIKHAPEILSFRKKKAMFFCVEGEEHDLGVHMVSNYFQENGWETKCLGANLPLVHAMDFAEKFRPEVIGLSVNIAYNLPAVKKYIEALEELPFGPAILVGGKLAESHDLEFHCPPNTMIIRNLTEIEGLIKYMGTVQYGNAINV</sequence>
<keyword evidence="3" id="KW-1185">Reference proteome</keyword>
<dbReference type="Gene3D" id="1.10.1240.10">
    <property type="entry name" value="Methionine synthase domain"/>
    <property type="match status" value="1"/>
</dbReference>
<dbReference type="Pfam" id="PF02607">
    <property type="entry name" value="B12-binding_2"/>
    <property type="match status" value="1"/>
</dbReference>
<dbReference type="Pfam" id="PF02310">
    <property type="entry name" value="B12-binding"/>
    <property type="match status" value="1"/>
</dbReference>
<evidence type="ECO:0000313" key="3">
    <source>
        <dbReference type="Proteomes" id="UP000682403"/>
    </source>
</evidence>
<dbReference type="Proteomes" id="UP000682403">
    <property type="component" value="Unassembled WGS sequence"/>
</dbReference>
<name>A0ABS5LBD9_9BACI</name>
<dbReference type="InterPro" id="IPR003759">
    <property type="entry name" value="Cbl-bd_cap"/>
</dbReference>
<dbReference type="InterPro" id="IPR006158">
    <property type="entry name" value="Cobalamin-bd"/>
</dbReference>
<dbReference type="CDD" id="cd02065">
    <property type="entry name" value="B12-binding_like"/>
    <property type="match status" value="1"/>
</dbReference>
<organism evidence="2 3">
    <name type="scientific">Metabacillus flavus</name>
    <dbReference type="NCBI Taxonomy" id="2823519"/>
    <lineage>
        <taxon>Bacteria</taxon>
        <taxon>Bacillati</taxon>
        <taxon>Bacillota</taxon>
        <taxon>Bacilli</taxon>
        <taxon>Bacillales</taxon>
        <taxon>Bacillaceae</taxon>
        <taxon>Metabacillus</taxon>
    </lineage>
</organism>
<evidence type="ECO:0000259" key="1">
    <source>
        <dbReference type="PROSITE" id="PS51332"/>
    </source>
</evidence>
<feature type="domain" description="B12-binding" evidence="1">
    <location>
        <begin position="91"/>
        <end position="221"/>
    </location>
</feature>
<dbReference type="InterPro" id="IPR036724">
    <property type="entry name" value="Cobalamin-bd_sf"/>
</dbReference>